<keyword evidence="3" id="KW-1185">Reference proteome</keyword>
<protein>
    <submittedName>
        <fullName evidence="2">Uncharacterized protein</fullName>
    </submittedName>
</protein>
<feature type="compositionally biased region" description="Basic residues" evidence="1">
    <location>
        <begin position="201"/>
        <end position="212"/>
    </location>
</feature>
<evidence type="ECO:0000313" key="3">
    <source>
        <dbReference type="Proteomes" id="UP000230002"/>
    </source>
</evidence>
<gene>
    <name evidence="2" type="ORF">GSI_05415</name>
</gene>
<dbReference type="EMBL" id="AYKW01000011">
    <property type="protein sequence ID" value="PIL32170.1"/>
    <property type="molecule type" value="Genomic_DNA"/>
</dbReference>
<evidence type="ECO:0000313" key="2">
    <source>
        <dbReference type="EMBL" id="PIL32170.1"/>
    </source>
</evidence>
<dbReference type="Proteomes" id="UP000230002">
    <property type="component" value="Unassembled WGS sequence"/>
</dbReference>
<dbReference type="OrthoDB" id="424402at2759"/>
<sequence length="221" mass="24513">MSPTNHDGMPSPAHEIRITSHGKIKNWVTFALEHFQNHEDIPLVLHTFPASTKGKGSVPNGDSGSETQNDGPPVDSAAKGAKPNRLHPSMATIPRLVSVVEIIKREYLKTLDPALAQAGSLSGLHQYNEVRDLEVQGFLEDTVDEEQLRIESLAHALQGRNHLKQKKVAFMRVSLCRKEAPELVRKGITYQQPAVRKLSKSTRARLKKKLRKAHSEIESGS</sequence>
<comment type="caution">
    <text evidence="2">The sequence shown here is derived from an EMBL/GenBank/DDBJ whole genome shotgun (WGS) entry which is preliminary data.</text>
</comment>
<accession>A0A2G8SEH6</accession>
<organism evidence="2 3">
    <name type="scientific">Ganoderma sinense ZZ0214-1</name>
    <dbReference type="NCBI Taxonomy" id="1077348"/>
    <lineage>
        <taxon>Eukaryota</taxon>
        <taxon>Fungi</taxon>
        <taxon>Dikarya</taxon>
        <taxon>Basidiomycota</taxon>
        <taxon>Agaricomycotina</taxon>
        <taxon>Agaricomycetes</taxon>
        <taxon>Polyporales</taxon>
        <taxon>Polyporaceae</taxon>
        <taxon>Ganoderma</taxon>
    </lineage>
</organism>
<evidence type="ECO:0000256" key="1">
    <source>
        <dbReference type="SAM" id="MobiDB-lite"/>
    </source>
</evidence>
<feature type="region of interest" description="Disordered" evidence="1">
    <location>
        <begin position="201"/>
        <end position="221"/>
    </location>
</feature>
<name>A0A2G8SEH6_9APHY</name>
<feature type="region of interest" description="Disordered" evidence="1">
    <location>
        <begin position="52"/>
        <end position="87"/>
    </location>
</feature>
<dbReference type="STRING" id="1077348.A0A2G8SEH6"/>
<dbReference type="AlphaFoldDB" id="A0A2G8SEH6"/>
<feature type="compositionally biased region" description="Polar residues" evidence="1">
    <location>
        <begin position="60"/>
        <end position="70"/>
    </location>
</feature>
<reference evidence="2 3" key="1">
    <citation type="journal article" date="2015" name="Sci. Rep.">
        <title>Chromosome-level genome map provides insights into diverse defense mechanisms in the medicinal fungus Ganoderma sinense.</title>
        <authorList>
            <person name="Zhu Y."/>
            <person name="Xu J."/>
            <person name="Sun C."/>
            <person name="Zhou S."/>
            <person name="Xu H."/>
            <person name="Nelson D.R."/>
            <person name="Qian J."/>
            <person name="Song J."/>
            <person name="Luo H."/>
            <person name="Xiang L."/>
            <person name="Li Y."/>
            <person name="Xu Z."/>
            <person name="Ji A."/>
            <person name="Wang L."/>
            <person name="Lu S."/>
            <person name="Hayward A."/>
            <person name="Sun W."/>
            <person name="Li X."/>
            <person name="Schwartz D.C."/>
            <person name="Wang Y."/>
            <person name="Chen S."/>
        </authorList>
    </citation>
    <scope>NUCLEOTIDE SEQUENCE [LARGE SCALE GENOMIC DNA]</scope>
    <source>
        <strain evidence="2 3">ZZ0214-1</strain>
    </source>
</reference>
<proteinExistence type="predicted"/>